<dbReference type="InterPro" id="IPR050114">
    <property type="entry name" value="UPF0173_UPF0282_UlaG_hydrolase"/>
</dbReference>
<dbReference type="Proteomes" id="UP001208017">
    <property type="component" value="Unassembled WGS sequence"/>
</dbReference>
<dbReference type="InterPro" id="IPR036866">
    <property type="entry name" value="RibonucZ/Hydroxyglut_hydro"/>
</dbReference>
<keyword evidence="3" id="KW-1185">Reference proteome</keyword>
<name>A0ABT3WYH5_9BACL</name>
<reference evidence="2 3" key="1">
    <citation type="submission" date="2022-11" db="EMBL/GenBank/DDBJ databases">
        <title>Study of microbial diversity in lake waters.</title>
        <authorList>
            <person name="Zhang J."/>
        </authorList>
    </citation>
    <scope>NUCLEOTIDE SEQUENCE [LARGE SCALE GENOMIC DNA]</scope>
    <source>
        <strain evidence="2 3">DT12</strain>
    </source>
</reference>
<gene>
    <name evidence="2" type="ORF">OS242_07135</name>
</gene>
<organism evidence="2 3">
    <name type="scientific">Tumebacillus lacus</name>
    <dbReference type="NCBI Taxonomy" id="2995335"/>
    <lineage>
        <taxon>Bacteria</taxon>
        <taxon>Bacillati</taxon>
        <taxon>Bacillota</taxon>
        <taxon>Bacilli</taxon>
        <taxon>Bacillales</taxon>
        <taxon>Alicyclobacillaceae</taxon>
        <taxon>Tumebacillus</taxon>
    </lineage>
</organism>
<dbReference type="PANTHER" id="PTHR43546:SF3">
    <property type="entry name" value="UPF0173 METAL-DEPENDENT HYDROLASE MJ1163"/>
    <property type="match status" value="1"/>
</dbReference>
<dbReference type="SMART" id="SM00849">
    <property type="entry name" value="Lactamase_B"/>
    <property type="match status" value="1"/>
</dbReference>
<evidence type="ECO:0000313" key="2">
    <source>
        <dbReference type="EMBL" id="MCX7569735.1"/>
    </source>
</evidence>
<proteinExistence type="predicted"/>
<dbReference type="RefSeq" id="WP_267150964.1">
    <property type="nucleotide sequence ID" value="NZ_JAPMLT010000002.1"/>
</dbReference>
<evidence type="ECO:0000313" key="3">
    <source>
        <dbReference type="Proteomes" id="UP001208017"/>
    </source>
</evidence>
<dbReference type="PANTHER" id="PTHR43546">
    <property type="entry name" value="UPF0173 METAL-DEPENDENT HYDROLASE MJ1163-RELATED"/>
    <property type="match status" value="1"/>
</dbReference>
<dbReference type="Pfam" id="PF12706">
    <property type="entry name" value="Lactamase_B_2"/>
    <property type="match status" value="1"/>
</dbReference>
<dbReference type="Gene3D" id="3.60.15.10">
    <property type="entry name" value="Ribonuclease Z/Hydroxyacylglutathione hydrolase-like"/>
    <property type="match status" value="1"/>
</dbReference>
<sequence>MILQKLPWAGVLIEQDSTRVLIDPIGQTTPQMELMGEPRQPLVPLTELQGVAAVLITHLHDDHFDAASIKSAYGADIPVFVPERSARYAEKSGLTNVIGVREGDSHEIGSLTVTATHSMDGFGFPQVSYVVEGGGKRVLHSGDTIWHGYWWKIAKYHRPDVVCLPCNGPLCDYPDFAPSHLVPAALTPEQAVEAAHVLQAGTLVPIHYDTFYLEPYYVQAPDLLPRLQSHASARGVNLHVMQTHDQLIV</sequence>
<dbReference type="EMBL" id="JAPMLT010000002">
    <property type="protein sequence ID" value="MCX7569735.1"/>
    <property type="molecule type" value="Genomic_DNA"/>
</dbReference>
<feature type="domain" description="Metallo-beta-lactamase" evidence="1">
    <location>
        <begin position="7"/>
        <end position="180"/>
    </location>
</feature>
<dbReference type="SUPFAM" id="SSF56281">
    <property type="entry name" value="Metallo-hydrolase/oxidoreductase"/>
    <property type="match status" value="1"/>
</dbReference>
<dbReference type="InterPro" id="IPR001279">
    <property type="entry name" value="Metallo-B-lactamas"/>
</dbReference>
<comment type="caution">
    <text evidence="2">The sequence shown here is derived from an EMBL/GenBank/DDBJ whole genome shotgun (WGS) entry which is preliminary data.</text>
</comment>
<protein>
    <submittedName>
        <fullName evidence="2">MBL fold metallo-hydrolase</fullName>
    </submittedName>
</protein>
<accession>A0ABT3WYH5</accession>
<evidence type="ECO:0000259" key="1">
    <source>
        <dbReference type="SMART" id="SM00849"/>
    </source>
</evidence>